<keyword evidence="3" id="KW-1185">Reference proteome</keyword>
<name>A0ABS9SFM1_9BACT</name>
<dbReference type="Gene3D" id="2.40.160.20">
    <property type="match status" value="1"/>
</dbReference>
<evidence type="ECO:0008006" key="4">
    <source>
        <dbReference type="Google" id="ProtNLM"/>
    </source>
</evidence>
<comment type="caution">
    <text evidence="2">The sequence shown here is derived from an EMBL/GenBank/DDBJ whole genome shotgun (WGS) entry which is preliminary data.</text>
</comment>
<proteinExistence type="predicted"/>
<protein>
    <recommendedName>
        <fullName evidence="4">Outer membrane protein beta-barrel domain-containing protein</fullName>
    </recommendedName>
</protein>
<feature type="signal peptide" evidence="1">
    <location>
        <begin position="1"/>
        <end position="22"/>
    </location>
</feature>
<accession>A0ABS9SFM1</accession>
<gene>
    <name evidence="2" type="ORF">MKP09_04165</name>
</gene>
<dbReference type="Proteomes" id="UP001202248">
    <property type="component" value="Unassembled WGS sequence"/>
</dbReference>
<reference evidence="2 3" key="1">
    <citation type="submission" date="2022-02" db="EMBL/GenBank/DDBJ databases">
        <authorList>
            <person name="Min J."/>
        </authorList>
    </citation>
    <scope>NUCLEOTIDE SEQUENCE [LARGE SCALE GENOMIC DNA]</scope>
    <source>
        <strain evidence="2 3">GR10-1</strain>
    </source>
</reference>
<sequence>MKTGKAIVIAAAMLFTTAAVHAQSMKNMIKIGVLGGASVPSNNAAASAGLDVAYQNLVTPHFGLGVATGYQHHFGKENDLNGATLDNNSFGVVPVAALVRYYPKEEGIYIGTDVGYGVITGDEKVASNNAAVRPNGGFYLKPEVGYHNRNWNIFAHYSKVFNGDDGLIQVGNESQKYNTGIIGVGLAYNIGLGAGR</sequence>
<dbReference type="RefSeq" id="WP_240826566.1">
    <property type="nucleotide sequence ID" value="NZ_JAKWBL010000001.1"/>
</dbReference>
<evidence type="ECO:0000313" key="2">
    <source>
        <dbReference type="EMBL" id="MCH5597161.1"/>
    </source>
</evidence>
<feature type="chain" id="PRO_5047449912" description="Outer membrane protein beta-barrel domain-containing protein" evidence="1">
    <location>
        <begin position="23"/>
        <end position="196"/>
    </location>
</feature>
<organism evidence="2 3">
    <name type="scientific">Niabella ginsengisoli</name>
    <dbReference type="NCBI Taxonomy" id="522298"/>
    <lineage>
        <taxon>Bacteria</taxon>
        <taxon>Pseudomonadati</taxon>
        <taxon>Bacteroidota</taxon>
        <taxon>Chitinophagia</taxon>
        <taxon>Chitinophagales</taxon>
        <taxon>Chitinophagaceae</taxon>
        <taxon>Niabella</taxon>
    </lineage>
</organism>
<keyword evidence="1" id="KW-0732">Signal</keyword>
<evidence type="ECO:0000256" key="1">
    <source>
        <dbReference type="SAM" id="SignalP"/>
    </source>
</evidence>
<evidence type="ECO:0000313" key="3">
    <source>
        <dbReference type="Proteomes" id="UP001202248"/>
    </source>
</evidence>
<dbReference type="EMBL" id="JAKWBL010000001">
    <property type="protein sequence ID" value="MCH5597161.1"/>
    <property type="molecule type" value="Genomic_DNA"/>
</dbReference>